<dbReference type="EMBL" id="JACJJW010000008">
    <property type="protein sequence ID" value="MBM6758029.1"/>
    <property type="molecule type" value="Genomic_DNA"/>
</dbReference>
<dbReference type="InterPro" id="IPR039426">
    <property type="entry name" value="TonB-dep_rcpt-like"/>
</dbReference>
<keyword evidence="16" id="KW-1185">Reference proteome</keyword>
<keyword evidence="2 10" id="KW-0813">Transport</keyword>
<dbReference type="InterPro" id="IPR000531">
    <property type="entry name" value="Beta-barrel_TonB"/>
</dbReference>
<evidence type="ECO:0000256" key="10">
    <source>
        <dbReference type="PROSITE-ProRule" id="PRU01360"/>
    </source>
</evidence>
<keyword evidence="6 11" id="KW-0798">TonB box</keyword>
<dbReference type="NCBIfam" id="TIGR04057">
    <property type="entry name" value="SusC_RagA_signa"/>
    <property type="match status" value="1"/>
</dbReference>
<evidence type="ECO:0000256" key="4">
    <source>
        <dbReference type="ARBA" id="ARBA00022692"/>
    </source>
</evidence>
<dbReference type="Proteomes" id="UP000703295">
    <property type="component" value="Unassembled WGS sequence"/>
</dbReference>
<evidence type="ECO:0000256" key="2">
    <source>
        <dbReference type="ARBA" id="ARBA00022448"/>
    </source>
</evidence>
<dbReference type="InterPro" id="IPR036942">
    <property type="entry name" value="Beta-barrel_TonB_sf"/>
</dbReference>
<dbReference type="Gene3D" id="2.60.40.1120">
    <property type="entry name" value="Carboxypeptidase-like, regulatory domain"/>
    <property type="match status" value="1"/>
</dbReference>
<dbReference type="SUPFAM" id="SSF56935">
    <property type="entry name" value="Porins"/>
    <property type="match status" value="1"/>
</dbReference>
<name>A0ABS2EUH6_9BACE</name>
<dbReference type="RefSeq" id="WP_204475189.1">
    <property type="nucleotide sequence ID" value="NZ_JACJJW010000008.1"/>
</dbReference>
<dbReference type="Pfam" id="PF13715">
    <property type="entry name" value="CarbopepD_reg_2"/>
    <property type="match status" value="1"/>
</dbReference>
<dbReference type="InterPro" id="IPR012910">
    <property type="entry name" value="Plug_dom"/>
</dbReference>
<evidence type="ECO:0000313" key="15">
    <source>
        <dbReference type="EMBL" id="MBM6758029.1"/>
    </source>
</evidence>
<keyword evidence="4 10" id="KW-0812">Transmembrane</keyword>
<evidence type="ECO:0000256" key="3">
    <source>
        <dbReference type="ARBA" id="ARBA00022452"/>
    </source>
</evidence>
<organism evidence="15 16">
    <name type="scientific">Bacteroides mediterraneensis</name>
    <dbReference type="NCBI Taxonomy" id="1841856"/>
    <lineage>
        <taxon>Bacteria</taxon>
        <taxon>Pseudomonadati</taxon>
        <taxon>Bacteroidota</taxon>
        <taxon>Bacteroidia</taxon>
        <taxon>Bacteroidales</taxon>
        <taxon>Bacteroidaceae</taxon>
        <taxon>Bacteroides</taxon>
    </lineage>
</organism>
<feature type="chain" id="PRO_5046659244" evidence="12">
    <location>
        <begin position="26"/>
        <end position="1036"/>
    </location>
</feature>
<dbReference type="InterPro" id="IPR037066">
    <property type="entry name" value="Plug_dom_sf"/>
</dbReference>
<evidence type="ECO:0000256" key="12">
    <source>
        <dbReference type="SAM" id="SignalP"/>
    </source>
</evidence>
<evidence type="ECO:0000256" key="5">
    <source>
        <dbReference type="ARBA" id="ARBA00022729"/>
    </source>
</evidence>
<keyword evidence="7 10" id="KW-0472">Membrane</keyword>
<dbReference type="InterPro" id="IPR023996">
    <property type="entry name" value="TonB-dep_OMP_SusC/RagA"/>
</dbReference>
<feature type="signal peptide" evidence="12">
    <location>
        <begin position="1"/>
        <end position="25"/>
    </location>
</feature>
<evidence type="ECO:0000256" key="6">
    <source>
        <dbReference type="ARBA" id="ARBA00023077"/>
    </source>
</evidence>
<gene>
    <name evidence="15" type="ORF">H6A31_04885</name>
</gene>
<evidence type="ECO:0000256" key="8">
    <source>
        <dbReference type="ARBA" id="ARBA00023170"/>
    </source>
</evidence>
<dbReference type="PANTHER" id="PTHR30069:SF29">
    <property type="entry name" value="HEMOGLOBIN AND HEMOGLOBIN-HAPTOGLOBIN-BINDING PROTEIN 1-RELATED"/>
    <property type="match status" value="1"/>
</dbReference>
<dbReference type="InterPro" id="IPR008969">
    <property type="entry name" value="CarboxyPept-like_regulatory"/>
</dbReference>
<reference evidence="15 16" key="1">
    <citation type="journal article" date="2021" name="Sci. Rep.">
        <title>The distribution of antibiotic resistance genes in chicken gut microbiota commensals.</title>
        <authorList>
            <person name="Juricova H."/>
            <person name="Matiasovicova J."/>
            <person name="Kubasova T."/>
            <person name="Cejkova D."/>
            <person name="Rychlik I."/>
        </authorList>
    </citation>
    <scope>NUCLEOTIDE SEQUENCE [LARGE SCALE GENOMIC DNA]</scope>
    <source>
        <strain evidence="15 16">An801</strain>
    </source>
</reference>
<protein>
    <submittedName>
        <fullName evidence="15">TonB-dependent receptor</fullName>
    </submittedName>
</protein>
<comment type="subcellular location">
    <subcellularLocation>
        <location evidence="1 10">Cell outer membrane</location>
        <topology evidence="1 10">Multi-pass membrane protein</topology>
    </subcellularLocation>
</comment>
<evidence type="ECO:0000256" key="7">
    <source>
        <dbReference type="ARBA" id="ARBA00023136"/>
    </source>
</evidence>
<evidence type="ECO:0000256" key="1">
    <source>
        <dbReference type="ARBA" id="ARBA00004571"/>
    </source>
</evidence>
<keyword evidence="8 15" id="KW-0675">Receptor</keyword>
<keyword evidence="3 10" id="KW-1134">Transmembrane beta strand</keyword>
<evidence type="ECO:0000256" key="11">
    <source>
        <dbReference type="RuleBase" id="RU003357"/>
    </source>
</evidence>
<evidence type="ECO:0000313" key="16">
    <source>
        <dbReference type="Proteomes" id="UP000703295"/>
    </source>
</evidence>
<keyword evidence="5 12" id="KW-0732">Signal</keyword>
<dbReference type="InterPro" id="IPR023997">
    <property type="entry name" value="TonB-dep_OMP_SusC/RagA_CS"/>
</dbReference>
<proteinExistence type="inferred from homology"/>
<comment type="caution">
    <text evidence="15">The sequence shown here is derived from an EMBL/GenBank/DDBJ whole genome shotgun (WGS) entry which is preliminary data.</text>
</comment>
<accession>A0ABS2EUH6</accession>
<dbReference type="Pfam" id="PF07715">
    <property type="entry name" value="Plug"/>
    <property type="match status" value="1"/>
</dbReference>
<dbReference type="SUPFAM" id="SSF49464">
    <property type="entry name" value="Carboxypeptidase regulatory domain-like"/>
    <property type="match status" value="1"/>
</dbReference>
<dbReference type="PANTHER" id="PTHR30069">
    <property type="entry name" value="TONB-DEPENDENT OUTER MEMBRANE RECEPTOR"/>
    <property type="match status" value="1"/>
</dbReference>
<feature type="domain" description="TonB-dependent receptor-like beta-barrel" evidence="13">
    <location>
        <begin position="452"/>
        <end position="884"/>
    </location>
</feature>
<dbReference type="Gene3D" id="2.170.130.10">
    <property type="entry name" value="TonB-dependent receptor, plug domain"/>
    <property type="match status" value="1"/>
</dbReference>
<dbReference type="Pfam" id="PF00593">
    <property type="entry name" value="TonB_dep_Rec_b-barrel"/>
    <property type="match status" value="1"/>
</dbReference>
<dbReference type="NCBIfam" id="TIGR04056">
    <property type="entry name" value="OMP_RagA_SusC"/>
    <property type="match status" value="1"/>
</dbReference>
<keyword evidence="9 10" id="KW-0998">Cell outer membrane</keyword>
<dbReference type="Gene3D" id="2.40.170.20">
    <property type="entry name" value="TonB-dependent receptor, beta-barrel domain"/>
    <property type="match status" value="1"/>
</dbReference>
<comment type="similarity">
    <text evidence="10 11">Belongs to the TonB-dependent receptor family.</text>
</comment>
<sequence>MKTNKSFLGATAILCTLSGTMTAGATNEAIYAASSNGFTVQSMQQQGITVKGTITDNYGAVIGASVVVKGTTNGTVTDMEGNFVLTVNKGDCLEISYVGYKNQEIIVKDAQPLSIKLVEDTEALDEVVVVGYGTQKKANLTGSVASIDSKQLGDRALTSVAAGMQGTMPGVTIKSATGRPGQDDSAGSIRVRGTGTFNNASPMVIVDGMESTLYDLDPNDIESISVLKDAASAAIYGSKAANGVIVVTTKRGKAGTSQISYSGNVGWQSPTRLAKYVSSADYARLTNEARRNEGLPDMYTEEDIRLFENGTDPDGHPNTDWLGLLYDNSGLQTQHNLNINGGSEKIQYMTSLGYTHQEGLIRNNNKDKYNIRLNLDSEVTSKLSASFSMAFTREDIDYPAHPADRGDDEFFGLITKISPMVPCYKTNGDYGYIGDGNPIAWLDSGIKKTMMRDNLQSIGSLKYQILPELSVKAIASYKLYVGETHTPKSMVKYTDNFTHGSTFKITEEYYRDDRITGDILLEYKKTFTQKHNLNILAGYHSELYRNYYLKGYRENFPNQELTDLDAGGSANQSTGSNRHELSMLSYFGRVNYDYLGKYLIEANARYDGTSRFARGNRWGLFPSISLGWRFSEEAFFEKLKNIVNYGKLRASWGQLGNQDIGGYYPTVSTISLGVNYPLGGVIQSGGATQNAVNKNLKWETTTTYDIGLDLTLFSNLNITMDYYNKTTSDILMNMTTPFTFALNDYYANVGKVSNNGFEFSATYNGKIGQVDYNIGGNVAFNKNEIKEMGSGDQYINDSNGATFAIMRTGEAMNSFYGYKTNGFFATDAEAAAAYPNGTAIGYTPKAGDLRYIDTNGDGKLDGEDRQVLGSWDPGITFGFNLGLQWNGFDFTAMFQGASDVYGYVTREGVGYINGDTSKPTTIWLNHWTPENQNPETPRLILGMEGWSMPTTTSDFWMQNATYLRMKTLQIGYTLPKKWLQKVKLNNVRLYYTAENLLTFTGFMDGYDPESPVSTDNLKGNNYPQTKTHSFGVNITF</sequence>
<evidence type="ECO:0000259" key="13">
    <source>
        <dbReference type="Pfam" id="PF00593"/>
    </source>
</evidence>
<feature type="domain" description="TonB-dependent receptor plug" evidence="14">
    <location>
        <begin position="137"/>
        <end position="244"/>
    </location>
</feature>
<evidence type="ECO:0000259" key="14">
    <source>
        <dbReference type="Pfam" id="PF07715"/>
    </source>
</evidence>
<evidence type="ECO:0000256" key="9">
    <source>
        <dbReference type="ARBA" id="ARBA00023237"/>
    </source>
</evidence>
<dbReference type="PROSITE" id="PS52016">
    <property type="entry name" value="TONB_DEPENDENT_REC_3"/>
    <property type="match status" value="1"/>
</dbReference>